<sequence>MRGDRRQPLYRKVNTTAHGVRHRFGSDARDGRAAAKKERGEDAPVRASMHGRVRRGRDYTPLFRFLQSRVGRPWAEVHSEAVARLDDPAPIAWLIAPGRDAGKPRVLIGESSWWRGLFVDDAGLLQLVAPELNAADLEPDCACCTHTLDGVRFGRPFPG</sequence>
<reference evidence="1 2" key="1">
    <citation type="submission" date="2013-09" db="EMBL/GenBank/DDBJ databases">
        <title>Genome sequencing of Arenimonas composti.</title>
        <authorList>
            <person name="Chen F."/>
            <person name="Wang G."/>
        </authorList>
    </citation>
    <scope>NUCLEOTIDE SEQUENCE [LARGE SCALE GENOMIC DNA]</scope>
    <source>
        <strain evidence="1 2">TR7-09</strain>
    </source>
</reference>
<comment type="caution">
    <text evidence="1">The sequence shown here is derived from an EMBL/GenBank/DDBJ whole genome shotgun (WGS) entry which is preliminary data.</text>
</comment>
<dbReference type="OrthoDB" id="450143at2"/>
<gene>
    <name evidence="1" type="ORF">P873_09555</name>
</gene>
<protein>
    <submittedName>
        <fullName evidence="1">Uncharacterized protein</fullName>
    </submittedName>
</protein>
<dbReference type="RefSeq" id="WP_026815764.1">
    <property type="nucleotide sequence ID" value="NZ_AUFF01000001.1"/>
</dbReference>
<evidence type="ECO:0000313" key="1">
    <source>
        <dbReference type="EMBL" id="KFN49791.1"/>
    </source>
</evidence>
<accession>A0A091BDG6</accession>
<evidence type="ECO:0000313" key="2">
    <source>
        <dbReference type="Proteomes" id="UP000029391"/>
    </source>
</evidence>
<dbReference type="EMBL" id="AWXU01000030">
    <property type="protein sequence ID" value="KFN49791.1"/>
    <property type="molecule type" value="Genomic_DNA"/>
</dbReference>
<dbReference type="Proteomes" id="UP000029391">
    <property type="component" value="Unassembled WGS sequence"/>
</dbReference>
<dbReference type="AlphaFoldDB" id="A0A091BDG6"/>
<keyword evidence="2" id="KW-1185">Reference proteome</keyword>
<organism evidence="1 2">
    <name type="scientific">Arenimonas composti TR7-09 = DSM 18010</name>
    <dbReference type="NCBI Taxonomy" id="1121013"/>
    <lineage>
        <taxon>Bacteria</taxon>
        <taxon>Pseudomonadati</taxon>
        <taxon>Pseudomonadota</taxon>
        <taxon>Gammaproteobacteria</taxon>
        <taxon>Lysobacterales</taxon>
        <taxon>Lysobacteraceae</taxon>
        <taxon>Arenimonas</taxon>
    </lineage>
</organism>
<dbReference type="eggNOG" id="ENOG50318P6">
    <property type="taxonomic scope" value="Bacteria"/>
</dbReference>
<proteinExistence type="predicted"/>
<name>A0A091BDG6_9GAMM</name>
<dbReference type="STRING" id="1121013.GCA_000426365_00197"/>